<feature type="non-terminal residue" evidence="1">
    <location>
        <position position="1"/>
    </location>
</feature>
<reference evidence="1 2" key="1">
    <citation type="journal article" date="2023" name="Plants (Basel)">
        <title>Bridging the Gap: Combining Genomics and Transcriptomics Approaches to Understand Stylosanthes scabra, an Orphan Legume from the Brazilian Caatinga.</title>
        <authorList>
            <person name="Ferreira-Neto J.R.C."/>
            <person name="da Silva M.D."/>
            <person name="Binneck E."/>
            <person name="de Melo N.F."/>
            <person name="da Silva R.H."/>
            <person name="de Melo A.L.T.M."/>
            <person name="Pandolfi V."/>
            <person name="Bustamante F.O."/>
            <person name="Brasileiro-Vidal A.C."/>
            <person name="Benko-Iseppon A.M."/>
        </authorList>
    </citation>
    <scope>NUCLEOTIDE SEQUENCE [LARGE SCALE GENOMIC DNA]</scope>
    <source>
        <tissue evidence="1">Leaves</tissue>
    </source>
</reference>
<comment type="caution">
    <text evidence="1">The sequence shown here is derived from an EMBL/GenBank/DDBJ whole genome shotgun (WGS) entry which is preliminary data.</text>
</comment>
<proteinExistence type="predicted"/>
<evidence type="ECO:0000313" key="1">
    <source>
        <dbReference type="EMBL" id="MED6215604.1"/>
    </source>
</evidence>
<dbReference type="EMBL" id="JASCZI010254049">
    <property type="protein sequence ID" value="MED6215604.1"/>
    <property type="molecule type" value="Genomic_DNA"/>
</dbReference>
<protein>
    <submittedName>
        <fullName evidence="1">Uncharacterized protein</fullName>
    </submittedName>
</protein>
<accession>A0ABU6Z059</accession>
<organism evidence="1 2">
    <name type="scientific">Stylosanthes scabra</name>
    <dbReference type="NCBI Taxonomy" id="79078"/>
    <lineage>
        <taxon>Eukaryota</taxon>
        <taxon>Viridiplantae</taxon>
        <taxon>Streptophyta</taxon>
        <taxon>Embryophyta</taxon>
        <taxon>Tracheophyta</taxon>
        <taxon>Spermatophyta</taxon>
        <taxon>Magnoliopsida</taxon>
        <taxon>eudicotyledons</taxon>
        <taxon>Gunneridae</taxon>
        <taxon>Pentapetalae</taxon>
        <taxon>rosids</taxon>
        <taxon>fabids</taxon>
        <taxon>Fabales</taxon>
        <taxon>Fabaceae</taxon>
        <taxon>Papilionoideae</taxon>
        <taxon>50 kb inversion clade</taxon>
        <taxon>dalbergioids sensu lato</taxon>
        <taxon>Dalbergieae</taxon>
        <taxon>Pterocarpus clade</taxon>
        <taxon>Stylosanthes</taxon>
    </lineage>
</organism>
<keyword evidence="2" id="KW-1185">Reference proteome</keyword>
<gene>
    <name evidence="1" type="ORF">PIB30_115373</name>
</gene>
<sequence>TDLVVSCFLNSSFARPFMRHKLATPSTSPSIVLHLGLKRSMYFLVVSLGFWTTGKRLMGCLVLSMLVVNSFRNSSLISE</sequence>
<name>A0ABU6Z059_9FABA</name>
<dbReference type="Proteomes" id="UP001341840">
    <property type="component" value="Unassembled WGS sequence"/>
</dbReference>
<evidence type="ECO:0000313" key="2">
    <source>
        <dbReference type="Proteomes" id="UP001341840"/>
    </source>
</evidence>